<gene>
    <name evidence="3" type="ORF">KFE25_006737</name>
</gene>
<dbReference type="PROSITE" id="PS50011">
    <property type="entry name" value="PROTEIN_KINASE_DOM"/>
    <property type="match status" value="1"/>
</dbReference>
<feature type="domain" description="Protein kinase" evidence="2">
    <location>
        <begin position="1"/>
        <end position="278"/>
    </location>
</feature>
<dbReference type="InterPro" id="IPR011989">
    <property type="entry name" value="ARM-like"/>
</dbReference>
<dbReference type="OrthoDB" id="447103at2759"/>
<dbReference type="PANTHER" id="PTHR12984:SF3">
    <property type="entry name" value="N-TERMINAL KINASE-LIKE PROTEIN"/>
    <property type="match status" value="1"/>
</dbReference>
<feature type="compositionally biased region" description="Low complexity" evidence="1">
    <location>
        <begin position="995"/>
        <end position="1018"/>
    </location>
</feature>
<dbReference type="InterPro" id="IPR051177">
    <property type="entry name" value="CIK-Related_Protein"/>
</dbReference>
<sequence length="1024" mass="105040">MFSWLLGSGQAIPYDIGPEVEGYNGRTIWKLFTGKDKKDGAPVSIFACRLTSERSDEEKAAARNALKRFKTIKHPYVLRYIDGLEAEDAKGGNTVYVVTEPVTPLELVLQDGAPPEAATAWGLRAIASALAFLHNGGLMHANVQLATIFCNQAGDWKLGGFELTVDPRAVGAEAWAGPRALLPRKLQPPELQRGQTQILEQAHVGVVDAWLLGIAIFEVFNGRLERPEQLKSTARIPAALTPDYVRLLAGTVPTRLGADALLRNAFFQSDYCALQTFLENLNVQDAAEKERFFARLTDQVPSLPPLAAKYKVLPMLVQNLEYGGGSAKILTPMLRIAKGLSADEFHATVVPIISKLFANTDRAMRLPLLDHLPAIVASIPPRVLNEAIFPQLALGFGDASAQLREATVKSIVPLAPHLDMRALGHVLRAFATLQRDDEAAIRTNTTICLGKITQYLDEPSRQRVLIAAFCRALLDPFAPARRAGALSLAATQAFHSAADSARKVVPAIAPLTIDVDAEVRKSALQCMQVYVAKLETESRRMAAREAGIDEPEPKEGDALAKAASVAQESVQESMTWVSSMLGNLGLGGKAAAGGAGVPQQPQPAQPQMLQPTPTPASAQLAAVRVPTAAAAAAASALPAMAAQHVGVGGSGTPAGKGMQLGCGMAAQRPAGVAGCSPAASVSKAQATMGASAGVASAGAAAAGVGAGDGWDAGAGVGDGWGSGANDGLTDLLGDADFETAFEAAQPPPHPPPAPPPGGASATTLAVAGSSGLGEGCGSGRRGCGVGASSSSGSLGGGKPVKLGAKKESSATWGSDSDFFADLARTPPPKPAGVAPLLKPPTAPAQIAATAVVVPTLAPPALAPSPLPLAQSSHLLGSSAGGAVGGGLRQAGCCMQAPMQAAMQPHAQQGCMGAPTHCMQAAQTAMLFAQTQLQPSQQHLTPCSYGQLQAGAHGCAQNAMMMSMNGAGLAPPAQPFAQLAPAHAVHAQMSAPRIAAPPGVGTGAPPQQAAGLGAAKADGADWDAW</sequence>
<evidence type="ECO:0000313" key="4">
    <source>
        <dbReference type="Proteomes" id="UP000751190"/>
    </source>
</evidence>
<evidence type="ECO:0000259" key="2">
    <source>
        <dbReference type="PROSITE" id="PS50011"/>
    </source>
</evidence>
<dbReference type="OMA" id="DWAKEDS"/>
<feature type="region of interest" description="Disordered" evidence="1">
    <location>
        <begin position="777"/>
        <end position="802"/>
    </location>
</feature>
<dbReference type="Gene3D" id="1.10.510.10">
    <property type="entry name" value="Transferase(Phosphotransferase) domain 1"/>
    <property type="match status" value="1"/>
</dbReference>
<dbReference type="Proteomes" id="UP000751190">
    <property type="component" value="Unassembled WGS sequence"/>
</dbReference>
<dbReference type="InterPro" id="IPR011009">
    <property type="entry name" value="Kinase-like_dom_sf"/>
</dbReference>
<feature type="region of interest" description="Disordered" evidence="1">
    <location>
        <begin position="590"/>
        <end position="613"/>
    </location>
</feature>
<dbReference type="GO" id="GO:0004672">
    <property type="term" value="F:protein kinase activity"/>
    <property type="evidence" value="ECO:0007669"/>
    <property type="project" value="InterPro"/>
</dbReference>
<protein>
    <recommendedName>
        <fullName evidence="2">Protein kinase domain-containing protein</fullName>
    </recommendedName>
</protein>
<dbReference type="AlphaFoldDB" id="A0A8J5XTL1"/>
<feature type="region of interest" description="Disordered" evidence="1">
    <location>
        <begin position="993"/>
        <end position="1024"/>
    </location>
</feature>
<reference evidence="3" key="1">
    <citation type="submission" date="2021-05" db="EMBL/GenBank/DDBJ databases">
        <title>The genome of the haptophyte Pavlova lutheri (Diacronema luteri, Pavlovales) - a model for lipid biosynthesis in eukaryotic algae.</title>
        <authorList>
            <person name="Hulatt C.J."/>
            <person name="Posewitz M.C."/>
        </authorList>
    </citation>
    <scope>NUCLEOTIDE SEQUENCE</scope>
    <source>
        <strain evidence="3">NIVA-4/92</strain>
    </source>
</reference>
<feature type="region of interest" description="Disordered" evidence="1">
    <location>
        <begin position="742"/>
        <end position="764"/>
    </location>
</feature>
<accession>A0A8J5XTL1</accession>
<keyword evidence="4" id="KW-1185">Reference proteome</keyword>
<dbReference type="Pfam" id="PF00069">
    <property type="entry name" value="Pkinase"/>
    <property type="match status" value="1"/>
</dbReference>
<name>A0A8J5XTL1_DIALT</name>
<dbReference type="SUPFAM" id="SSF48371">
    <property type="entry name" value="ARM repeat"/>
    <property type="match status" value="1"/>
</dbReference>
<feature type="compositionally biased region" description="Pro residues" evidence="1">
    <location>
        <begin position="745"/>
        <end position="757"/>
    </location>
</feature>
<dbReference type="InterPro" id="IPR000719">
    <property type="entry name" value="Prot_kinase_dom"/>
</dbReference>
<dbReference type="SMART" id="SM00220">
    <property type="entry name" value="S_TKc"/>
    <property type="match status" value="1"/>
</dbReference>
<dbReference type="GO" id="GO:0005524">
    <property type="term" value="F:ATP binding"/>
    <property type="evidence" value="ECO:0007669"/>
    <property type="project" value="InterPro"/>
</dbReference>
<dbReference type="Gene3D" id="1.25.10.10">
    <property type="entry name" value="Leucine-rich Repeat Variant"/>
    <property type="match status" value="1"/>
</dbReference>
<dbReference type="InterPro" id="IPR016024">
    <property type="entry name" value="ARM-type_fold"/>
</dbReference>
<evidence type="ECO:0000256" key="1">
    <source>
        <dbReference type="SAM" id="MobiDB-lite"/>
    </source>
</evidence>
<evidence type="ECO:0000313" key="3">
    <source>
        <dbReference type="EMBL" id="KAG8467685.1"/>
    </source>
</evidence>
<dbReference type="EMBL" id="JAGTXO010000005">
    <property type="protein sequence ID" value="KAG8467685.1"/>
    <property type="molecule type" value="Genomic_DNA"/>
</dbReference>
<comment type="caution">
    <text evidence="3">The sequence shown here is derived from an EMBL/GenBank/DDBJ whole genome shotgun (WGS) entry which is preliminary data.</text>
</comment>
<proteinExistence type="predicted"/>
<dbReference type="SUPFAM" id="SSF56112">
    <property type="entry name" value="Protein kinase-like (PK-like)"/>
    <property type="match status" value="1"/>
</dbReference>
<organism evidence="3 4">
    <name type="scientific">Diacronema lutheri</name>
    <name type="common">Unicellular marine alga</name>
    <name type="synonym">Monochrysis lutheri</name>
    <dbReference type="NCBI Taxonomy" id="2081491"/>
    <lineage>
        <taxon>Eukaryota</taxon>
        <taxon>Haptista</taxon>
        <taxon>Haptophyta</taxon>
        <taxon>Pavlovophyceae</taxon>
        <taxon>Pavlovales</taxon>
        <taxon>Pavlovaceae</taxon>
        <taxon>Diacronema</taxon>
    </lineage>
</organism>
<dbReference type="Gene3D" id="3.30.200.20">
    <property type="entry name" value="Phosphorylase Kinase, domain 1"/>
    <property type="match status" value="1"/>
</dbReference>
<dbReference type="PANTHER" id="PTHR12984">
    <property type="entry name" value="SCY1-RELATED S/T PROTEIN KINASE-LIKE"/>
    <property type="match status" value="1"/>
</dbReference>